<dbReference type="InterPro" id="IPR009594">
    <property type="entry name" value="Tscrpt_reg_HTH_AraC_N"/>
</dbReference>
<dbReference type="Gene3D" id="1.10.10.60">
    <property type="entry name" value="Homeodomain-like"/>
    <property type="match status" value="1"/>
</dbReference>
<dbReference type="RefSeq" id="WP_198343312.1">
    <property type="nucleotide sequence ID" value="NZ_CP021425.1"/>
</dbReference>
<dbReference type="GO" id="GO:0043565">
    <property type="term" value="F:sequence-specific DNA binding"/>
    <property type="evidence" value="ECO:0007669"/>
    <property type="project" value="InterPro"/>
</dbReference>
<protein>
    <submittedName>
        <fullName evidence="4">AraC family transcriptional regulator</fullName>
    </submittedName>
</protein>
<reference evidence="4 5" key="1">
    <citation type="submission" date="2017-05" db="EMBL/GenBank/DDBJ databases">
        <title>Genomic insights into alkan degradation activity of Oleiphilus messinensis.</title>
        <authorList>
            <person name="Kozyavkin S.A."/>
            <person name="Slesarev A.I."/>
            <person name="Golyshin P.N."/>
            <person name="Korzhenkov A."/>
            <person name="Golyshina O.N."/>
            <person name="Toshchakov S.V."/>
        </authorList>
    </citation>
    <scope>NUCLEOTIDE SEQUENCE [LARGE SCALE GENOMIC DNA]</scope>
    <source>
        <strain evidence="4 5">ME102</strain>
    </source>
</reference>
<dbReference type="InterPro" id="IPR009057">
    <property type="entry name" value="Homeodomain-like_sf"/>
</dbReference>
<dbReference type="Pfam" id="PF06719">
    <property type="entry name" value="AraC_N"/>
    <property type="match status" value="1"/>
</dbReference>
<sequence>MKKPSDSMTKIEASAVVESLRKRLMEIATQDGDFLTEGSAISIHRRSLPTEDIPCIYGMGLALTVSGHKQVTLGKEVFEYRAGEALLASVDLPVVSRVIEASKTKPYLGVMVKLDPHLVVQVVNQLGIPPKPKQNSVVGLAHGQLDTPMINAVSRLVDILDEPKIAPVVAPLIQQEIIARLLVSRHGPNLIHLHASASPSRQIAKSMAWLKVNYPSSVRIEDLAEQAHMSPTTFRQHFRLVSGMSPLQYLKNIRLQEARQRMLNEGLDAGEAGLQVGYESVSQFSREYARLFGMPPARDIKHLQAQA</sequence>
<dbReference type="KEGG" id="ome:OLMES_2413"/>
<dbReference type="AlphaFoldDB" id="A0A1Y0IAM2"/>
<dbReference type="Proteomes" id="UP000196027">
    <property type="component" value="Chromosome"/>
</dbReference>
<evidence type="ECO:0000313" key="5">
    <source>
        <dbReference type="Proteomes" id="UP000196027"/>
    </source>
</evidence>
<gene>
    <name evidence="4" type="ORF">OLMES_2413</name>
</gene>
<dbReference type="GO" id="GO:0003700">
    <property type="term" value="F:DNA-binding transcription factor activity"/>
    <property type="evidence" value="ECO:0007669"/>
    <property type="project" value="InterPro"/>
</dbReference>
<organism evidence="4 5">
    <name type="scientific">Oleiphilus messinensis</name>
    <dbReference type="NCBI Taxonomy" id="141451"/>
    <lineage>
        <taxon>Bacteria</taxon>
        <taxon>Pseudomonadati</taxon>
        <taxon>Pseudomonadota</taxon>
        <taxon>Gammaproteobacteria</taxon>
        <taxon>Oceanospirillales</taxon>
        <taxon>Oleiphilaceae</taxon>
        <taxon>Oleiphilus</taxon>
    </lineage>
</organism>
<dbReference type="PANTHER" id="PTHR43436:SF1">
    <property type="entry name" value="TRANSCRIPTIONAL REGULATORY PROTEIN"/>
    <property type="match status" value="1"/>
</dbReference>
<keyword evidence="2" id="KW-0804">Transcription</keyword>
<evidence type="ECO:0000259" key="3">
    <source>
        <dbReference type="PROSITE" id="PS01124"/>
    </source>
</evidence>
<dbReference type="SUPFAM" id="SSF46689">
    <property type="entry name" value="Homeodomain-like"/>
    <property type="match status" value="2"/>
</dbReference>
<dbReference type="PANTHER" id="PTHR43436">
    <property type="entry name" value="ARAC-FAMILY TRANSCRIPTIONAL REGULATOR"/>
    <property type="match status" value="1"/>
</dbReference>
<proteinExistence type="predicted"/>
<feature type="domain" description="HTH araC/xylS-type" evidence="3">
    <location>
        <begin position="204"/>
        <end position="302"/>
    </location>
</feature>
<dbReference type="PROSITE" id="PS01124">
    <property type="entry name" value="HTH_ARAC_FAMILY_2"/>
    <property type="match status" value="1"/>
</dbReference>
<dbReference type="SMART" id="SM00342">
    <property type="entry name" value="HTH_ARAC"/>
    <property type="match status" value="1"/>
</dbReference>
<dbReference type="Pfam" id="PF12833">
    <property type="entry name" value="HTH_18"/>
    <property type="match status" value="1"/>
</dbReference>
<name>A0A1Y0IAM2_9GAMM</name>
<evidence type="ECO:0000256" key="1">
    <source>
        <dbReference type="ARBA" id="ARBA00023015"/>
    </source>
</evidence>
<evidence type="ECO:0000313" key="4">
    <source>
        <dbReference type="EMBL" id="ARU56474.1"/>
    </source>
</evidence>
<dbReference type="EMBL" id="CP021425">
    <property type="protein sequence ID" value="ARU56474.1"/>
    <property type="molecule type" value="Genomic_DNA"/>
</dbReference>
<evidence type="ECO:0000256" key="2">
    <source>
        <dbReference type="ARBA" id="ARBA00023163"/>
    </source>
</evidence>
<accession>A0A1Y0IAM2</accession>
<keyword evidence="5" id="KW-1185">Reference proteome</keyword>
<keyword evidence="1" id="KW-0805">Transcription regulation</keyword>
<dbReference type="InterPro" id="IPR018060">
    <property type="entry name" value="HTH_AraC"/>
</dbReference>